<proteinExistence type="predicted"/>
<evidence type="ECO:0000256" key="1">
    <source>
        <dbReference type="SAM" id="SignalP"/>
    </source>
</evidence>
<evidence type="ECO:0000313" key="3">
    <source>
        <dbReference type="Proteomes" id="UP001297580"/>
    </source>
</evidence>
<dbReference type="InterPro" id="IPR019076">
    <property type="entry name" value="Spore_lipoprot_YhcN/YlaJ-like"/>
</dbReference>
<keyword evidence="1" id="KW-0732">Signal</keyword>
<feature type="signal peptide" evidence="1">
    <location>
        <begin position="1"/>
        <end position="21"/>
    </location>
</feature>
<dbReference type="EMBL" id="CP133461">
    <property type="protein sequence ID" value="WMV77058.1"/>
    <property type="molecule type" value="Genomic_DNA"/>
</dbReference>
<accession>A0ABY9QET4</accession>
<dbReference type="RefSeq" id="WP_081157066.1">
    <property type="nucleotide sequence ID" value="NZ_CP017690.1"/>
</dbReference>
<dbReference type="PROSITE" id="PS51257">
    <property type="entry name" value="PROKAR_LIPOPROTEIN"/>
    <property type="match status" value="1"/>
</dbReference>
<sequence>MAMKQWWLVVMAALMVASGCAKEETEQKQSLQGTNLMRAQTSGTAKGTKLDQGPAERAADYLRRREDIRDVVVVNSGDRLLVAYQIPHMQRWNRKKIEKDVEGRLRDMFPGYKVISSSDLKIFWKTQQLKTKMSNKSLDHREVNREIGRIEKLSKEQT</sequence>
<gene>
    <name evidence="2" type="ORF">HSX42_04545</name>
</gene>
<protein>
    <submittedName>
        <fullName evidence="2">YhcN/YlaJ family sporulation lipoprotein</fullName>
    </submittedName>
</protein>
<evidence type="ECO:0000313" key="2">
    <source>
        <dbReference type="EMBL" id="WMV77058.1"/>
    </source>
</evidence>
<reference evidence="2 3" key="1">
    <citation type="submission" date="2023-08" db="EMBL/GenBank/DDBJ databases">
        <title>Complete genome sequence of Geobacillus thermodenitrificans K1041, a genetically tractable strain representative of the genus Geobacillus.</title>
        <authorList>
            <person name="Kani S."/>
            <person name="Suzuki H."/>
        </authorList>
    </citation>
    <scope>NUCLEOTIDE SEQUENCE [LARGE SCALE GENOMIC DNA]</scope>
    <source>
        <strain evidence="2 3">K1041</strain>
    </source>
</reference>
<keyword evidence="2" id="KW-0449">Lipoprotein</keyword>
<feature type="chain" id="PRO_5047235075" evidence="1">
    <location>
        <begin position="22"/>
        <end position="158"/>
    </location>
</feature>
<keyword evidence="3" id="KW-1185">Reference proteome</keyword>
<organism evidence="2 3">
    <name type="scientific">Geobacillus thermodenitrificans</name>
    <dbReference type="NCBI Taxonomy" id="33940"/>
    <lineage>
        <taxon>Bacteria</taxon>
        <taxon>Bacillati</taxon>
        <taxon>Bacillota</taxon>
        <taxon>Bacilli</taxon>
        <taxon>Bacillales</taxon>
        <taxon>Anoxybacillaceae</taxon>
        <taxon>Geobacillus</taxon>
    </lineage>
</organism>
<dbReference type="Pfam" id="PF09580">
    <property type="entry name" value="Spore_YhcN_YlaJ"/>
    <property type="match status" value="1"/>
</dbReference>
<dbReference type="Proteomes" id="UP001297580">
    <property type="component" value="Chromosome"/>
</dbReference>
<name>A0ABY9QET4_GEOTD</name>